<reference evidence="2 3" key="2">
    <citation type="submission" date="2018-11" db="EMBL/GenBank/DDBJ databases">
        <authorList>
            <consortium name="Pathogen Informatics"/>
        </authorList>
    </citation>
    <scope>NUCLEOTIDE SEQUENCE [LARGE SCALE GENOMIC DNA]</scope>
</reference>
<dbReference type="AlphaFoldDB" id="A0A0R3TDG7"/>
<name>A0A0R3TDG7_RODNA</name>
<sequence length="168" mass="18762">MSLLILRGLFKAPPIGGRGTSHSLSRRKSLVGSQKVNRQEQDPDVKLQPRRAETFVSGYRRRRQSSLEPKNEKREEGIGNEKGGGGVGVDTTHSTQLSTPSSTPHRPIYTGDVDLASESPAHELDRQFDRLVARSSNLLFWSFGDHCPFHLAMCQHYQRVHVCLLCGN</sequence>
<feature type="compositionally biased region" description="Basic and acidic residues" evidence="1">
    <location>
        <begin position="69"/>
        <end position="79"/>
    </location>
</feature>
<keyword evidence="3" id="KW-1185">Reference proteome</keyword>
<reference evidence="4" key="1">
    <citation type="submission" date="2017-02" db="UniProtKB">
        <authorList>
            <consortium name="WormBaseParasite"/>
        </authorList>
    </citation>
    <scope>IDENTIFICATION</scope>
</reference>
<evidence type="ECO:0000256" key="1">
    <source>
        <dbReference type="SAM" id="MobiDB-lite"/>
    </source>
</evidence>
<feature type="compositionally biased region" description="Basic and acidic residues" evidence="1">
    <location>
        <begin position="37"/>
        <end position="53"/>
    </location>
</feature>
<feature type="region of interest" description="Disordered" evidence="1">
    <location>
        <begin position="11"/>
        <end position="107"/>
    </location>
</feature>
<protein>
    <submittedName>
        <fullName evidence="4">DUF4187 domain-containing protein</fullName>
    </submittedName>
</protein>
<evidence type="ECO:0000313" key="3">
    <source>
        <dbReference type="Proteomes" id="UP000278807"/>
    </source>
</evidence>
<dbReference type="EMBL" id="UZAE01004061">
    <property type="protein sequence ID" value="VDO00964.1"/>
    <property type="molecule type" value="Genomic_DNA"/>
</dbReference>
<feature type="compositionally biased region" description="Polar residues" evidence="1">
    <location>
        <begin position="91"/>
        <end position="104"/>
    </location>
</feature>
<accession>A0A0R3TDG7</accession>
<evidence type="ECO:0000313" key="4">
    <source>
        <dbReference type="WBParaSite" id="HNAJ_0000510601-mRNA-1"/>
    </source>
</evidence>
<dbReference type="WBParaSite" id="HNAJ_0000510601-mRNA-1">
    <property type="protein sequence ID" value="HNAJ_0000510601-mRNA-1"/>
    <property type="gene ID" value="HNAJ_0000510601"/>
</dbReference>
<dbReference type="Proteomes" id="UP000278807">
    <property type="component" value="Unassembled WGS sequence"/>
</dbReference>
<gene>
    <name evidence="2" type="ORF">HNAJ_LOCUS5104</name>
</gene>
<evidence type="ECO:0000313" key="2">
    <source>
        <dbReference type="EMBL" id="VDO00964.1"/>
    </source>
</evidence>
<proteinExistence type="predicted"/>
<dbReference type="OrthoDB" id="10509908at2759"/>
<organism evidence="4">
    <name type="scientific">Rodentolepis nana</name>
    <name type="common">Dwarf tapeworm</name>
    <name type="synonym">Hymenolepis nana</name>
    <dbReference type="NCBI Taxonomy" id="102285"/>
    <lineage>
        <taxon>Eukaryota</taxon>
        <taxon>Metazoa</taxon>
        <taxon>Spiralia</taxon>
        <taxon>Lophotrochozoa</taxon>
        <taxon>Platyhelminthes</taxon>
        <taxon>Cestoda</taxon>
        <taxon>Eucestoda</taxon>
        <taxon>Cyclophyllidea</taxon>
        <taxon>Hymenolepididae</taxon>
        <taxon>Rodentolepis</taxon>
    </lineage>
</organism>